<dbReference type="EMBL" id="JXTB01000006">
    <property type="protein sequence ID" value="PON79017.1"/>
    <property type="molecule type" value="Genomic_DNA"/>
</dbReference>
<keyword evidence="4" id="KW-1185">Reference proteome</keyword>
<evidence type="ECO:0000256" key="1">
    <source>
        <dbReference type="SAM" id="MobiDB-lite"/>
    </source>
</evidence>
<proteinExistence type="predicted"/>
<evidence type="ECO:0000313" key="3">
    <source>
        <dbReference type="EMBL" id="PON79017.1"/>
    </source>
</evidence>
<name>A0A2P5E0G4_PARAD</name>
<protein>
    <recommendedName>
        <fullName evidence="5">Transmembrane protein</fullName>
    </recommendedName>
</protein>
<dbReference type="Proteomes" id="UP000237105">
    <property type="component" value="Unassembled WGS sequence"/>
</dbReference>
<dbReference type="AlphaFoldDB" id="A0A2P5E0G4"/>
<feature type="chain" id="PRO_5015203284" description="Transmembrane protein" evidence="2">
    <location>
        <begin position="27"/>
        <end position="88"/>
    </location>
</feature>
<dbReference type="OrthoDB" id="10311501at2759"/>
<feature type="compositionally biased region" description="Basic and acidic residues" evidence="1">
    <location>
        <begin position="53"/>
        <end position="66"/>
    </location>
</feature>
<feature type="signal peptide" evidence="2">
    <location>
        <begin position="1"/>
        <end position="26"/>
    </location>
</feature>
<organism evidence="3 4">
    <name type="scientific">Parasponia andersonii</name>
    <name type="common">Sponia andersonii</name>
    <dbReference type="NCBI Taxonomy" id="3476"/>
    <lineage>
        <taxon>Eukaryota</taxon>
        <taxon>Viridiplantae</taxon>
        <taxon>Streptophyta</taxon>
        <taxon>Embryophyta</taxon>
        <taxon>Tracheophyta</taxon>
        <taxon>Spermatophyta</taxon>
        <taxon>Magnoliopsida</taxon>
        <taxon>eudicotyledons</taxon>
        <taxon>Gunneridae</taxon>
        <taxon>Pentapetalae</taxon>
        <taxon>rosids</taxon>
        <taxon>fabids</taxon>
        <taxon>Rosales</taxon>
        <taxon>Cannabaceae</taxon>
        <taxon>Parasponia</taxon>
    </lineage>
</organism>
<reference evidence="4" key="1">
    <citation type="submission" date="2016-06" db="EMBL/GenBank/DDBJ databases">
        <title>Parallel loss of symbiosis genes in relatives of nitrogen-fixing non-legume Parasponia.</title>
        <authorList>
            <person name="Van Velzen R."/>
            <person name="Holmer R."/>
            <person name="Bu F."/>
            <person name="Rutten L."/>
            <person name="Van Zeijl A."/>
            <person name="Liu W."/>
            <person name="Santuari L."/>
            <person name="Cao Q."/>
            <person name="Sharma T."/>
            <person name="Shen D."/>
            <person name="Roswanjaya Y."/>
            <person name="Wardhani T."/>
            <person name="Kalhor M.S."/>
            <person name="Jansen J."/>
            <person name="Van den Hoogen J."/>
            <person name="Gungor B."/>
            <person name="Hartog M."/>
            <person name="Hontelez J."/>
            <person name="Verver J."/>
            <person name="Yang W.-C."/>
            <person name="Schijlen E."/>
            <person name="Repin R."/>
            <person name="Schilthuizen M."/>
            <person name="Schranz E."/>
            <person name="Heidstra R."/>
            <person name="Miyata K."/>
            <person name="Fedorova E."/>
            <person name="Kohlen W."/>
            <person name="Bisseling T."/>
            <person name="Smit S."/>
            <person name="Geurts R."/>
        </authorList>
    </citation>
    <scope>NUCLEOTIDE SEQUENCE [LARGE SCALE GENOMIC DNA]</scope>
    <source>
        <strain evidence="4">cv. WU1-14</strain>
    </source>
</reference>
<evidence type="ECO:0008006" key="5">
    <source>
        <dbReference type="Google" id="ProtNLM"/>
    </source>
</evidence>
<sequence length="88" mass="9585">MAKREFLKSVLLVLLVLVALMSLASQKIVAAEARLSEGCVPNQRCHVEAQEPLDVKEDIDPGDHEAAPGNDDDFYRQYGDVPSPGIGH</sequence>
<accession>A0A2P5E0G4</accession>
<evidence type="ECO:0000256" key="2">
    <source>
        <dbReference type="SAM" id="SignalP"/>
    </source>
</evidence>
<gene>
    <name evidence="3" type="ORF">PanWU01x14_015180</name>
</gene>
<comment type="caution">
    <text evidence="3">The sequence shown here is derived from an EMBL/GenBank/DDBJ whole genome shotgun (WGS) entry which is preliminary data.</text>
</comment>
<keyword evidence="2" id="KW-0732">Signal</keyword>
<evidence type="ECO:0000313" key="4">
    <source>
        <dbReference type="Proteomes" id="UP000237105"/>
    </source>
</evidence>
<feature type="region of interest" description="Disordered" evidence="1">
    <location>
        <begin position="53"/>
        <end position="88"/>
    </location>
</feature>